<keyword evidence="5" id="KW-0547">Nucleotide-binding</keyword>
<dbReference type="KEGG" id="fal:FRAAL4139"/>
<gene>
    <name evidence="11" type="ordered locus">FRAAL4139</name>
</gene>
<evidence type="ECO:0000256" key="2">
    <source>
        <dbReference type="ARBA" id="ARBA00012438"/>
    </source>
</evidence>
<feature type="transmembrane region" description="Helical" evidence="9">
    <location>
        <begin position="86"/>
        <end position="105"/>
    </location>
</feature>
<dbReference type="InterPro" id="IPR036890">
    <property type="entry name" value="HATPase_C_sf"/>
</dbReference>
<dbReference type="Pfam" id="PF07730">
    <property type="entry name" value="HisKA_3"/>
    <property type="match status" value="1"/>
</dbReference>
<feature type="transmembrane region" description="Helical" evidence="9">
    <location>
        <begin position="20"/>
        <end position="44"/>
    </location>
</feature>
<keyword evidence="8" id="KW-0902">Two-component regulatory system</keyword>
<dbReference type="CDD" id="cd16917">
    <property type="entry name" value="HATPase_UhpB-NarQ-NarX-like"/>
    <property type="match status" value="1"/>
</dbReference>
<keyword evidence="7" id="KW-0067">ATP-binding</keyword>
<reference evidence="11 12" key="1">
    <citation type="journal article" date="2007" name="Genome Res.">
        <title>Genome characteristics of facultatively symbiotic Frankia sp. strains reflect host range and host plant biogeography.</title>
        <authorList>
            <person name="Normand P."/>
            <person name="Lapierre P."/>
            <person name="Tisa L.S."/>
            <person name="Gogarten J.P."/>
            <person name="Alloisio N."/>
            <person name="Bagnarol E."/>
            <person name="Bassi C.A."/>
            <person name="Berry A.M."/>
            <person name="Bickhart D.M."/>
            <person name="Choisne N."/>
            <person name="Couloux A."/>
            <person name="Cournoyer B."/>
            <person name="Cruveiller S."/>
            <person name="Daubin V."/>
            <person name="Demange N."/>
            <person name="Francino M.P."/>
            <person name="Goltsman E."/>
            <person name="Huang Y."/>
            <person name="Kopp O.R."/>
            <person name="Labarre L."/>
            <person name="Lapidus A."/>
            <person name="Lavire C."/>
            <person name="Marechal J."/>
            <person name="Martinez M."/>
            <person name="Mastronunzio J.E."/>
            <person name="Mullin B.C."/>
            <person name="Niemann J."/>
            <person name="Pujic P."/>
            <person name="Rawnsley T."/>
            <person name="Rouy Z."/>
            <person name="Schenowitz C."/>
            <person name="Sellstedt A."/>
            <person name="Tavares F."/>
            <person name="Tomkins J.P."/>
            <person name="Vallenet D."/>
            <person name="Valverde C."/>
            <person name="Wall L.G."/>
            <person name="Wang Y."/>
            <person name="Medigue C."/>
            <person name="Benson D.R."/>
        </authorList>
    </citation>
    <scope>NUCLEOTIDE SEQUENCE [LARGE SCALE GENOMIC DNA]</scope>
    <source>
        <strain evidence="12">DSM 45986 / CECT 9034 / ACN14a</strain>
    </source>
</reference>
<organism evidence="11 12">
    <name type="scientific">Frankia alni (strain DSM 45986 / CECT 9034 / ACN14a)</name>
    <dbReference type="NCBI Taxonomy" id="326424"/>
    <lineage>
        <taxon>Bacteria</taxon>
        <taxon>Bacillati</taxon>
        <taxon>Actinomycetota</taxon>
        <taxon>Actinomycetes</taxon>
        <taxon>Frankiales</taxon>
        <taxon>Frankiaceae</taxon>
        <taxon>Frankia</taxon>
    </lineage>
</organism>
<dbReference type="PANTHER" id="PTHR24421">
    <property type="entry name" value="NITRATE/NITRITE SENSOR PROTEIN NARX-RELATED"/>
    <property type="match status" value="1"/>
</dbReference>
<name>Q0RI90_FRAAA</name>
<dbReference type="SMART" id="SM00387">
    <property type="entry name" value="HATPase_c"/>
    <property type="match status" value="1"/>
</dbReference>
<evidence type="ECO:0000256" key="9">
    <source>
        <dbReference type="SAM" id="Phobius"/>
    </source>
</evidence>
<dbReference type="eggNOG" id="COG4585">
    <property type="taxonomic scope" value="Bacteria"/>
</dbReference>
<keyword evidence="12" id="KW-1185">Reference proteome</keyword>
<feature type="transmembrane region" description="Helical" evidence="9">
    <location>
        <begin position="111"/>
        <end position="130"/>
    </location>
</feature>
<keyword evidence="9" id="KW-0472">Membrane</keyword>
<evidence type="ECO:0000256" key="6">
    <source>
        <dbReference type="ARBA" id="ARBA00022777"/>
    </source>
</evidence>
<accession>Q0RI90</accession>
<evidence type="ECO:0000256" key="4">
    <source>
        <dbReference type="ARBA" id="ARBA00022679"/>
    </source>
</evidence>
<dbReference type="HOGENOM" id="CLU_000445_20_2_11"/>
<proteinExistence type="predicted"/>
<evidence type="ECO:0000259" key="10">
    <source>
        <dbReference type="SMART" id="SM00387"/>
    </source>
</evidence>
<evidence type="ECO:0000256" key="8">
    <source>
        <dbReference type="ARBA" id="ARBA00023012"/>
    </source>
</evidence>
<dbReference type="SUPFAM" id="SSF55874">
    <property type="entry name" value="ATPase domain of HSP90 chaperone/DNA topoisomerase II/histidine kinase"/>
    <property type="match status" value="1"/>
</dbReference>
<evidence type="ECO:0000256" key="7">
    <source>
        <dbReference type="ARBA" id="ARBA00022840"/>
    </source>
</evidence>
<dbReference type="STRING" id="326424.FRAAL4139"/>
<dbReference type="GO" id="GO:0005524">
    <property type="term" value="F:ATP binding"/>
    <property type="evidence" value="ECO:0007669"/>
    <property type="project" value="UniProtKB-KW"/>
</dbReference>
<keyword evidence="4" id="KW-0808">Transferase</keyword>
<dbReference type="Gene3D" id="1.20.5.1930">
    <property type="match status" value="1"/>
</dbReference>
<evidence type="ECO:0000256" key="5">
    <source>
        <dbReference type="ARBA" id="ARBA00022741"/>
    </source>
</evidence>
<dbReference type="GO" id="GO:0046983">
    <property type="term" value="F:protein dimerization activity"/>
    <property type="evidence" value="ECO:0007669"/>
    <property type="project" value="InterPro"/>
</dbReference>
<dbReference type="AlphaFoldDB" id="Q0RI90"/>
<sequence length="357" mass="37263">MSGTAGRSTADPRVPTAPAVAAVAVVAVVAVVAAVVCAAVAIAWAVAGGGYFWPRWVWFGVATTAAAAFLLGWTRRQPPGRRRRLAAGRAVLVLIVPVDVTVWALSGGGYFWPLWSITAWSILFGGYVWVVSRLPDRREQELTTRVAVLAHTRRAALDGQAAELARVERDLHDGAQARMVSLALSLGMAEDLVRADPEATARLLREARSTAVSALDDLRTVMHSIHPAVLADRGLAGALRALALDLALPVTVDGDAPAQLPAAVQSAAYFATAECLANAVKHSQATAGGISLRHDGAVLRIVVTDDGIGGADPAAGLGLRGVRRRLETFDGRLDLDSPPGGPTVITITVPHGPGRLP</sequence>
<keyword evidence="3" id="KW-0597">Phosphoprotein</keyword>
<evidence type="ECO:0000256" key="3">
    <source>
        <dbReference type="ARBA" id="ARBA00022553"/>
    </source>
</evidence>
<dbReference type="InterPro" id="IPR003594">
    <property type="entry name" value="HATPase_dom"/>
</dbReference>
<protein>
    <recommendedName>
        <fullName evidence="2">histidine kinase</fullName>
        <ecNumber evidence="2">2.7.13.3</ecNumber>
    </recommendedName>
</protein>
<dbReference type="EMBL" id="CT573213">
    <property type="protein sequence ID" value="CAJ62781.1"/>
    <property type="molecule type" value="Genomic_DNA"/>
</dbReference>
<dbReference type="PANTHER" id="PTHR24421:SF10">
    <property type="entry name" value="NITRATE_NITRITE SENSOR PROTEIN NARQ"/>
    <property type="match status" value="1"/>
</dbReference>
<dbReference type="Proteomes" id="UP000000657">
    <property type="component" value="Chromosome"/>
</dbReference>
<dbReference type="InterPro" id="IPR050482">
    <property type="entry name" value="Sensor_HK_TwoCompSys"/>
</dbReference>
<evidence type="ECO:0000256" key="1">
    <source>
        <dbReference type="ARBA" id="ARBA00000085"/>
    </source>
</evidence>
<dbReference type="GO" id="GO:0016020">
    <property type="term" value="C:membrane"/>
    <property type="evidence" value="ECO:0007669"/>
    <property type="project" value="InterPro"/>
</dbReference>
<evidence type="ECO:0000313" key="12">
    <source>
        <dbReference type="Proteomes" id="UP000000657"/>
    </source>
</evidence>
<dbReference type="GO" id="GO:0000155">
    <property type="term" value="F:phosphorelay sensor kinase activity"/>
    <property type="evidence" value="ECO:0007669"/>
    <property type="project" value="InterPro"/>
</dbReference>
<comment type="catalytic activity">
    <reaction evidence="1">
        <text>ATP + protein L-histidine = ADP + protein N-phospho-L-histidine.</text>
        <dbReference type="EC" id="2.7.13.3"/>
    </reaction>
</comment>
<feature type="transmembrane region" description="Helical" evidence="9">
    <location>
        <begin position="56"/>
        <end position="74"/>
    </location>
</feature>
<dbReference type="InterPro" id="IPR011712">
    <property type="entry name" value="Sig_transdc_His_kin_sub3_dim/P"/>
</dbReference>
<dbReference type="Gene3D" id="3.30.565.10">
    <property type="entry name" value="Histidine kinase-like ATPase, C-terminal domain"/>
    <property type="match status" value="1"/>
</dbReference>
<dbReference type="RefSeq" id="WP_011605267.1">
    <property type="nucleotide sequence ID" value="NC_008278.1"/>
</dbReference>
<dbReference type="EC" id="2.7.13.3" evidence="2"/>
<keyword evidence="9" id="KW-1133">Transmembrane helix</keyword>
<keyword evidence="6 11" id="KW-0418">Kinase</keyword>
<keyword evidence="9" id="KW-0812">Transmembrane</keyword>
<feature type="domain" description="Histidine kinase/HSP90-like ATPase" evidence="10">
    <location>
        <begin position="263"/>
        <end position="353"/>
    </location>
</feature>
<dbReference type="Pfam" id="PF02518">
    <property type="entry name" value="HATPase_c"/>
    <property type="match status" value="1"/>
</dbReference>
<evidence type="ECO:0000313" key="11">
    <source>
        <dbReference type="EMBL" id="CAJ62781.1"/>
    </source>
</evidence>